<evidence type="ECO:0000313" key="5">
    <source>
        <dbReference type="Proteomes" id="UP000424527"/>
    </source>
</evidence>
<evidence type="ECO:0000256" key="1">
    <source>
        <dbReference type="PROSITE-ProRule" id="PRU00047"/>
    </source>
</evidence>
<feature type="compositionally biased region" description="Basic and acidic residues" evidence="2">
    <location>
        <begin position="279"/>
        <end position="295"/>
    </location>
</feature>
<gene>
    <name evidence="4" type="ORF">D5F01_LYC05649</name>
</gene>
<dbReference type="GO" id="GO:0008270">
    <property type="term" value="F:zinc ion binding"/>
    <property type="evidence" value="ECO:0007669"/>
    <property type="project" value="UniProtKB-KW"/>
</dbReference>
<keyword evidence="1" id="KW-0862">Zinc</keyword>
<dbReference type="Proteomes" id="UP000424527">
    <property type="component" value="Unassembled WGS sequence"/>
</dbReference>
<evidence type="ECO:0000313" key="4">
    <source>
        <dbReference type="EMBL" id="KAE8296878.1"/>
    </source>
</evidence>
<keyword evidence="5" id="KW-1185">Reference proteome</keyword>
<keyword evidence="1" id="KW-0863">Zinc-finger</keyword>
<proteinExistence type="predicted"/>
<dbReference type="InterPro" id="IPR036875">
    <property type="entry name" value="Znf_CCHC_sf"/>
</dbReference>
<accession>A0A6G0IZE2</accession>
<organism evidence="4 5">
    <name type="scientific">Larimichthys crocea</name>
    <name type="common">Large yellow croaker</name>
    <name type="synonym">Pseudosciaena crocea</name>
    <dbReference type="NCBI Taxonomy" id="215358"/>
    <lineage>
        <taxon>Eukaryota</taxon>
        <taxon>Metazoa</taxon>
        <taxon>Chordata</taxon>
        <taxon>Craniata</taxon>
        <taxon>Vertebrata</taxon>
        <taxon>Euteleostomi</taxon>
        <taxon>Actinopterygii</taxon>
        <taxon>Neopterygii</taxon>
        <taxon>Teleostei</taxon>
        <taxon>Neoteleostei</taxon>
        <taxon>Acanthomorphata</taxon>
        <taxon>Eupercaria</taxon>
        <taxon>Sciaenidae</taxon>
        <taxon>Larimichthys</taxon>
    </lineage>
</organism>
<dbReference type="GO" id="GO:0003676">
    <property type="term" value="F:nucleic acid binding"/>
    <property type="evidence" value="ECO:0007669"/>
    <property type="project" value="InterPro"/>
</dbReference>
<feature type="compositionally biased region" description="Basic and acidic residues" evidence="2">
    <location>
        <begin position="345"/>
        <end position="355"/>
    </location>
</feature>
<dbReference type="EMBL" id="REGW02000005">
    <property type="protein sequence ID" value="KAE8296878.1"/>
    <property type="molecule type" value="Genomic_DNA"/>
</dbReference>
<feature type="compositionally biased region" description="Gly residues" evidence="2">
    <location>
        <begin position="207"/>
        <end position="237"/>
    </location>
</feature>
<comment type="caution">
    <text evidence="4">The sequence shown here is derived from an EMBL/GenBank/DDBJ whole genome shotgun (WGS) entry which is preliminary data.</text>
</comment>
<protein>
    <recommendedName>
        <fullName evidence="3">CCHC-type domain-containing protein</fullName>
    </recommendedName>
</protein>
<feature type="domain" description="CCHC-type" evidence="3">
    <location>
        <begin position="176"/>
        <end position="192"/>
    </location>
</feature>
<evidence type="ECO:0000259" key="3">
    <source>
        <dbReference type="PROSITE" id="PS50158"/>
    </source>
</evidence>
<keyword evidence="1" id="KW-0479">Metal-binding</keyword>
<dbReference type="SMART" id="SM00343">
    <property type="entry name" value="ZnF_C2HC"/>
    <property type="match status" value="1"/>
</dbReference>
<dbReference type="InterPro" id="IPR001878">
    <property type="entry name" value="Znf_CCHC"/>
</dbReference>
<dbReference type="SUPFAM" id="SSF57756">
    <property type="entry name" value="Retrovirus zinc finger-like domains"/>
    <property type="match status" value="1"/>
</dbReference>
<sequence length="361" mass="38201">MPVVTGQGELEKLTMRHAVKVSSQTGVSVEEVGLAVGQVVGYHSVKSASRMNSAVVIFLDEVNKVEQVVETGIVLRDTFTPVYLLVNPATKIMISNAPPFIKNDDLCKSLCRYGQVVSPIKMVLLGCKSPKLKHVVCHRRQVFMILKDSESPINLTLTFRVEGFNYIVFVTSDTMKCFGCGAEGHLVRACPEVRKGNPGGSDSDPSGGAGGSGAGPSGRAGSSGFGTGLGSGHSGEPGGPPEQEKEAVFSGLSGSTEGRPGEGCTGAGNSSERPQISELRMRDVKERGEKAKQPDVNECADTAAEKTVNTPNNNNEDVSSDGCMDEVFDESCLSVSSGKRKKKVDKGLGGRKEQEDFTEPL</sequence>
<reference evidence="4 5" key="1">
    <citation type="submission" date="2019-07" db="EMBL/GenBank/DDBJ databases">
        <title>Chromosome genome assembly for large yellow croaker.</title>
        <authorList>
            <person name="Xiao S."/>
        </authorList>
    </citation>
    <scope>NUCLEOTIDE SEQUENCE [LARGE SCALE GENOMIC DNA]</scope>
    <source>
        <strain evidence="4">JMULYC20181020</strain>
        <tissue evidence="4">Muscle</tissue>
    </source>
</reference>
<dbReference type="AlphaFoldDB" id="A0A6G0IZE2"/>
<feature type="region of interest" description="Disordered" evidence="2">
    <location>
        <begin position="195"/>
        <end position="361"/>
    </location>
</feature>
<feature type="compositionally biased region" description="Polar residues" evidence="2">
    <location>
        <begin position="307"/>
        <end position="317"/>
    </location>
</feature>
<name>A0A6G0IZE2_LARCR</name>
<evidence type="ECO:0000256" key="2">
    <source>
        <dbReference type="SAM" id="MobiDB-lite"/>
    </source>
</evidence>
<dbReference type="Gene3D" id="4.10.60.10">
    <property type="entry name" value="Zinc finger, CCHC-type"/>
    <property type="match status" value="1"/>
</dbReference>
<dbReference type="PROSITE" id="PS50158">
    <property type="entry name" value="ZF_CCHC"/>
    <property type="match status" value="1"/>
</dbReference>